<comment type="caution">
    <text evidence="2">The sequence shown here is derived from an EMBL/GenBank/DDBJ whole genome shotgun (WGS) entry which is preliminary data.</text>
</comment>
<protein>
    <submittedName>
        <fullName evidence="2">Hint domain-containing protein</fullName>
    </submittedName>
</protein>
<reference evidence="2 3" key="1">
    <citation type="submission" date="2018-03" db="EMBL/GenBank/DDBJ databases">
        <title>Genomic Encyclopedia of Archaeal and Bacterial Type Strains, Phase II (KMG-II): from individual species to whole genera.</title>
        <authorList>
            <person name="Goeker M."/>
        </authorList>
    </citation>
    <scope>NUCLEOTIDE SEQUENCE [LARGE SCALE GENOMIC DNA]</scope>
    <source>
        <strain evidence="2 3">DSM 25328</strain>
    </source>
</reference>
<dbReference type="OrthoDB" id="7685535at2"/>
<evidence type="ECO:0000259" key="1">
    <source>
        <dbReference type="Pfam" id="PF13403"/>
    </source>
</evidence>
<accession>A0A2T1AIR2</accession>
<proteinExistence type="predicted"/>
<evidence type="ECO:0000313" key="3">
    <source>
        <dbReference type="Proteomes" id="UP000237718"/>
    </source>
</evidence>
<dbReference type="InterPro" id="IPR028992">
    <property type="entry name" value="Hedgehog/Intein_dom"/>
</dbReference>
<feature type="domain" description="Hedgehog/Intein (Hint)" evidence="1">
    <location>
        <begin position="42"/>
        <end position="164"/>
    </location>
</feature>
<sequence length="241" mass="25674">MLLDHTTAFTDYQPVDLLLDLRLHDAEDQAAARSRPQQGGVLPGTLIETECGFKQARALRPGDMVQTFDGGQREVVTIRHSVPRLTAMVHVPVGALGNDAALELPSDAVVAVSGDIALDLFDLPVVTVKLVALIGHNGISTALPQRLARIHIGCAEEELLWTEGGLVLNAGEPEDDGFYSLLSFTEARQIVAAGREDHSACEIAVEVTSDEDGDDAAFLGLDAAPLPAFDPIDLLFGRYAA</sequence>
<organism evidence="2 3">
    <name type="scientific">Tritonibacter scottomollicae</name>
    <name type="common">Epibacterium scottomollicae</name>
    <dbReference type="NCBI Taxonomy" id="483013"/>
    <lineage>
        <taxon>Bacteria</taxon>
        <taxon>Pseudomonadati</taxon>
        <taxon>Pseudomonadota</taxon>
        <taxon>Alphaproteobacteria</taxon>
        <taxon>Rhodobacterales</taxon>
        <taxon>Paracoccaceae</taxon>
        <taxon>Tritonibacter</taxon>
    </lineage>
</organism>
<dbReference type="Pfam" id="PF13403">
    <property type="entry name" value="Hint_2"/>
    <property type="match status" value="1"/>
</dbReference>
<dbReference type="RefSeq" id="WP_106163415.1">
    <property type="nucleotide sequence ID" value="NZ_PVUF01000004.1"/>
</dbReference>
<dbReference type="AlphaFoldDB" id="A0A2T1AIR2"/>
<dbReference type="EMBL" id="PVUF01000004">
    <property type="protein sequence ID" value="PRZ48489.1"/>
    <property type="molecule type" value="Genomic_DNA"/>
</dbReference>
<evidence type="ECO:0000313" key="2">
    <source>
        <dbReference type="EMBL" id="PRZ48489.1"/>
    </source>
</evidence>
<name>A0A2T1AIR2_TRISK</name>
<gene>
    <name evidence="2" type="ORF">CLV89_104317</name>
</gene>
<dbReference type="Proteomes" id="UP000237718">
    <property type="component" value="Unassembled WGS sequence"/>
</dbReference>